<accession>A0AAW1SHQ3</accession>
<evidence type="ECO:0000256" key="1">
    <source>
        <dbReference type="SAM" id="MobiDB-lite"/>
    </source>
</evidence>
<organism evidence="2 3">
    <name type="scientific">Apatococcus fuscideae</name>
    <dbReference type="NCBI Taxonomy" id="2026836"/>
    <lineage>
        <taxon>Eukaryota</taxon>
        <taxon>Viridiplantae</taxon>
        <taxon>Chlorophyta</taxon>
        <taxon>core chlorophytes</taxon>
        <taxon>Trebouxiophyceae</taxon>
        <taxon>Chlorellales</taxon>
        <taxon>Chlorellaceae</taxon>
        <taxon>Apatococcus</taxon>
    </lineage>
</organism>
<dbReference type="EMBL" id="JALJOV010001614">
    <property type="protein sequence ID" value="KAK9845577.1"/>
    <property type="molecule type" value="Genomic_DNA"/>
</dbReference>
<sequence>MMPKQNFPAGRLAANTRELDKIDAGTGSEYDSEEERREERLQNLSRGCSIQRHAARQRLRLKSPRALKAGSEGNGAASTIDERHVILKSRSPGKPQLEEWQAAWLAHEARWTALKPDERLNIASIPWPPQETGILAGMKLDDSKNASSPRPNMKSDMEEGPIEKEELVARPPPGRVICWVNFGHWVPTGGIKDVLIGDYDYNYMFVPKWPYCRSHKVERLPPFFAVNEPLPLLLAMILGFQHAAAMVGGIVLGPILISASNTDPDATTITACTALHISPHPCP</sequence>
<proteinExistence type="predicted"/>
<keyword evidence="3" id="KW-1185">Reference proteome</keyword>
<dbReference type="Proteomes" id="UP001485043">
    <property type="component" value="Unassembled WGS sequence"/>
</dbReference>
<comment type="caution">
    <text evidence="2">The sequence shown here is derived from an EMBL/GenBank/DDBJ whole genome shotgun (WGS) entry which is preliminary data.</text>
</comment>
<evidence type="ECO:0000313" key="3">
    <source>
        <dbReference type="Proteomes" id="UP001485043"/>
    </source>
</evidence>
<name>A0AAW1SHQ3_9CHLO</name>
<protein>
    <submittedName>
        <fullName evidence="2">Uncharacterized protein</fullName>
    </submittedName>
</protein>
<evidence type="ECO:0000313" key="2">
    <source>
        <dbReference type="EMBL" id="KAK9845577.1"/>
    </source>
</evidence>
<dbReference type="AlphaFoldDB" id="A0AAW1SHQ3"/>
<reference evidence="2 3" key="1">
    <citation type="journal article" date="2024" name="Nat. Commun.">
        <title>Phylogenomics reveals the evolutionary origins of lichenization in chlorophyte algae.</title>
        <authorList>
            <person name="Puginier C."/>
            <person name="Libourel C."/>
            <person name="Otte J."/>
            <person name="Skaloud P."/>
            <person name="Haon M."/>
            <person name="Grisel S."/>
            <person name="Petersen M."/>
            <person name="Berrin J.G."/>
            <person name="Delaux P.M."/>
            <person name="Dal Grande F."/>
            <person name="Keller J."/>
        </authorList>
    </citation>
    <scope>NUCLEOTIDE SEQUENCE [LARGE SCALE GENOMIC DNA]</scope>
    <source>
        <strain evidence="2 3">SAG 2523</strain>
    </source>
</reference>
<feature type="region of interest" description="Disordered" evidence="1">
    <location>
        <begin position="1"/>
        <end position="49"/>
    </location>
</feature>
<gene>
    <name evidence="2" type="ORF">WJX84_005671</name>
</gene>